<feature type="domain" description="MobA/VirD2-like nuclease" evidence="2">
    <location>
        <begin position="40"/>
        <end position="175"/>
    </location>
</feature>
<dbReference type="AlphaFoldDB" id="A0AB34QH13"/>
<feature type="region of interest" description="Disordered" evidence="1">
    <location>
        <begin position="180"/>
        <end position="209"/>
    </location>
</feature>
<evidence type="ECO:0000313" key="6">
    <source>
        <dbReference type="EMBL" id="KHS36660.1"/>
    </source>
</evidence>
<feature type="region of interest" description="Disordered" evidence="1">
    <location>
        <begin position="780"/>
        <end position="802"/>
    </location>
</feature>
<protein>
    <submittedName>
        <fullName evidence="6">Conjugal transfer protein TraI</fullName>
    </submittedName>
</protein>
<reference evidence="7" key="1">
    <citation type="submission" date="2015-04" db="EMBL/GenBank/DDBJ databases">
        <title>Genome sequencing of pathogens of bean.</title>
        <authorList>
            <person name="Harrison J.W."/>
            <person name="Aritua V."/>
            <person name="Sapp M."/>
            <person name="Smith J."/>
            <person name="Studholme D.J."/>
        </authorList>
    </citation>
    <scope>NUCLEOTIDE SEQUENCE [LARGE SCALE GENOMIC DNA]</scope>
    <source>
        <strain evidence="7">NCPPB 1138</strain>
    </source>
</reference>
<feature type="compositionally biased region" description="Basic and acidic residues" evidence="1">
    <location>
        <begin position="258"/>
        <end position="283"/>
    </location>
</feature>
<feature type="compositionally biased region" description="Basic and acidic residues" evidence="1">
    <location>
        <begin position="748"/>
        <end position="758"/>
    </location>
</feature>
<dbReference type="Pfam" id="PF22287">
    <property type="entry name" value="TraI-like_C"/>
    <property type="match status" value="1"/>
</dbReference>
<evidence type="ECO:0000256" key="1">
    <source>
        <dbReference type="SAM" id="MobiDB-lite"/>
    </source>
</evidence>
<accession>A0AB34QH13</accession>
<feature type="domain" description="Large polyvalent protein-associated" evidence="3">
    <location>
        <begin position="554"/>
        <end position="643"/>
    </location>
</feature>
<sequence length="900" mass="99812">MIAKRVPRDKGTSSPARLVRYMVAAVGDIDPNTWARTADYILDTKESTTKGEKVDSYRVTNCGTDDPAAAAIIIEAIQAANTRSKSDKTYHLVYSFPPGEHPSLEVLHAIEDELCASIGYADHQRVSAVHKDTDHLHVHVAINKVHPTGLQNIEPYYDKKRLMEACERLEIKYDLQRTNHGIEEKSHDNTRDGQRIELNPGQRPEQRDSRFRRYLRESGNLTFGEEPEAKSLNGLRTLSGCRLVRASERGSVLLPGHTRGDLQQRGKERPDSVRRPGHGDRAATGEAGGSGRTRVGGKAADIEAQSGIETLTGYAAREVAPAMRSASSWQELHDAAAEHGLQVRQRGAGLVIGDPDLDLWAKCSNVGRDLSSKALTDRLGPFQPSQQQAEAKAARKRYEPKPRRPDQPGTSALFAQYQRERQAAIVGRRQGFDAIRRDSALASAQLRNWQQTQRMLVKVATKGAVKRVMMATIKQQADATRNANRQNANAKRETLFKQTAMPSWADWLTQQAERGNAEALAVLRDREERQRKWQGDLLTANRADKAKAVVLDKLKPKARKDGTMAYSTIDGGMVIDRNTHVQAQKATTGAALVALELASKRFDGQPLIVEGTDEFRQEVAQLAGMHGFNVRFADPTMEKMRRETAEHRDMERAFQAETEGTGGRFSELVEHGKAPFEHVKGNRKSYFVTLRDEFGEEHTIWGVGLESAMQNSGADVGDKVRVEHTGSESVTLPDGRTFERNNWQVDVAPKEKAADQPKPKRPRPAPAPDAMEAAFLAETGQSRKGSAKGTSQEPAKPVESSAAVAKWIADRNKKRDKISSLNYHREWQASDAGKATYQGRRRMEDGSEVLLLKRGDEMLVKPSTTRVVAKAAKWKVGREVEVDARGRFKEPGKGASVNEL</sequence>
<feature type="region of interest" description="Disordered" evidence="1">
    <location>
        <begin position="725"/>
        <end position="767"/>
    </location>
</feature>
<name>A0AB34QH13_XANCH</name>
<dbReference type="InterPro" id="IPR049751">
    <property type="entry name" value="TraI/MobA_relaxases"/>
</dbReference>
<evidence type="ECO:0000259" key="2">
    <source>
        <dbReference type="Pfam" id="PF03432"/>
    </source>
</evidence>
<feature type="domain" description="TraI-like middle" evidence="5">
    <location>
        <begin position="297"/>
        <end position="384"/>
    </location>
</feature>
<dbReference type="InterPro" id="IPR040677">
    <property type="entry name" value="LPD7"/>
</dbReference>
<evidence type="ECO:0000259" key="5">
    <source>
        <dbReference type="Pfam" id="PF22863"/>
    </source>
</evidence>
<dbReference type="Proteomes" id="UP000031180">
    <property type="component" value="Unassembled WGS sequence"/>
</dbReference>
<feature type="compositionally biased region" description="Basic and acidic residues" evidence="1">
    <location>
        <begin position="392"/>
        <end position="406"/>
    </location>
</feature>
<feature type="domain" description="TraI-like C-terminal" evidence="4">
    <location>
        <begin position="803"/>
        <end position="889"/>
    </location>
</feature>
<dbReference type="EMBL" id="JWTI02000038">
    <property type="protein sequence ID" value="KHS36660.1"/>
    <property type="molecule type" value="Genomic_DNA"/>
</dbReference>
<evidence type="ECO:0000313" key="7">
    <source>
        <dbReference type="Proteomes" id="UP000031180"/>
    </source>
</evidence>
<dbReference type="Pfam" id="PF03432">
    <property type="entry name" value="Relaxase"/>
    <property type="match status" value="1"/>
</dbReference>
<dbReference type="RefSeq" id="WP_039588016.1">
    <property type="nucleotide sequence ID" value="NZ_JWTI02000038.1"/>
</dbReference>
<dbReference type="Pfam" id="PF18821">
    <property type="entry name" value="LPD7"/>
    <property type="match status" value="1"/>
</dbReference>
<comment type="caution">
    <text evidence="6">The sequence shown here is derived from an EMBL/GenBank/DDBJ whole genome shotgun (WGS) entry which is preliminary data.</text>
</comment>
<dbReference type="NCBIfam" id="NF041893">
    <property type="entry name" value="TraI_MobP_relax"/>
    <property type="match status" value="1"/>
</dbReference>
<feature type="compositionally biased region" description="Basic and acidic residues" evidence="1">
    <location>
        <begin position="180"/>
        <end position="195"/>
    </location>
</feature>
<proteinExistence type="predicted"/>
<feature type="region of interest" description="Disordered" evidence="1">
    <location>
        <begin position="377"/>
        <end position="410"/>
    </location>
</feature>
<feature type="region of interest" description="Disordered" evidence="1">
    <location>
        <begin position="252"/>
        <end position="297"/>
    </location>
</feature>
<dbReference type="Pfam" id="PF22863">
    <property type="entry name" value="TraI_middle"/>
    <property type="match status" value="1"/>
</dbReference>
<organism evidence="6 7">
    <name type="scientific">Xanthomonas campestris pv. phaseoli</name>
    <dbReference type="NCBI Taxonomy" id="317013"/>
    <lineage>
        <taxon>Bacteria</taxon>
        <taxon>Pseudomonadati</taxon>
        <taxon>Pseudomonadota</taxon>
        <taxon>Gammaproteobacteria</taxon>
        <taxon>Lysobacterales</taxon>
        <taxon>Lysobacteraceae</taxon>
        <taxon>Xanthomonas</taxon>
    </lineage>
</organism>
<dbReference type="InterPro" id="IPR054462">
    <property type="entry name" value="TraI_M"/>
</dbReference>
<evidence type="ECO:0000259" key="3">
    <source>
        <dbReference type="Pfam" id="PF18821"/>
    </source>
</evidence>
<gene>
    <name evidence="6" type="ORF">RN20_13090</name>
</gene>
<evidence type="ECO:0000259" key="4">
    <source>
        <dbReference type="Pfam" id="PF22287"/>
    </source>
</evidence>
<feature type="compositionally biased region" description="Polar residues" evidence="1">
    <location>
        <begin position="780"/>
        <end position="793"/>
    </location>
</feature>
<dbReference type="InterPro" id="IPR054461">
    <property type="entry name" value="TraI-like_C"/>
</dbReference>
<dbReference type="InterPro" id="IPR005094">
    <property type="entry name" value="Endonuclease_MobA/VirD2"/>
</dbReference>